<protein>
    <submittedName>
        <fullName evidence="7">Serine/threonine protein kinase</fullName>
    </submittedName>
</protein>
<evidence type="ECO:0000256" key="4">
    <source>
        <dbReference type="ARBA" id="ARBA00022840"/>
    </source>
</evidence>
<proteinExistence type="predicted"/>
<organism evidence="7 8">
    <name type="scientific">Colwellia maritima</name>
    <dbReference type="NCBI Taxonomy" id="2912588"/>
    <lineage>
        <taxon>Bacteria</taxon>
        <taxon>Pseudomonadati</taxon>
        <taxon>Pseudomonadota</taxon>
        <taxon>Gammaproteobacteria</taxon>
        <taxon>Alteromonadales</taxon>
        <taxon>Colwelliaceae</taxon>
        <taxon>Colwellia</taxon>
    </lineage>
</organism>
<dbReference type="PANTHER" id="PTHR43289:SF6">
    <property type="entry name" value="SERINE_THREONINE-PROTEIN KINASE NEKL-3"/>
    <property type="match status" value="1"/>
</dbReference>
<dbReference type="PROSITE" id="PS00107">
    <property type="entry name" value="PROTEIN_KINASE_ATP"/>
    <property type="match status" value="1"/>
</dbReference>
<evidence type="ECO:0000313" key="8">
    <source>
        <dbReference type="Proteomes" id="UP001139646"/>
    </source>
</evidence>
<dbReference type="SMART" id="SM00220">
    <property type="entry name" value="S_TKc"/>
    <property type="match status" value="1"/>
</dbReference>
<evidence type="ECO:0000256" key="3">
    <source>
        <dbReference type="ARBA" id="ARBA00022777"/>
    </source>
</evidence>
<dbReference type="PANTHER" id="PTHR43289">
    <property type="entry name" value="MITOGEN-ACTIVATED PROTEIN KINASE KINASE KINASE 20-RELATED"/>
    <property type="match status" value="1"/>
</dbReference>
<evidence type="ECO:0000313" key="7">
    <source>
        <dbReference type="EMBL" id="MCI2284342.1"/>
    </source>
</evidence>
<evidence type="ECO:0000256" key="2">
    <source>
        <dbReference type="ARBA" id="ARBA00022741"/>
    </source>
</evidence>
<dbReference type="Pfam" id="PF00069">
    <property type="entry name" value="Pkinase"/>
    <property type="match status" value="1"/>
</dbReference>
<evidence type="ECO:0000256" key="5">
    <source>
        <dbReference type="PROSITE-ProRule" id="PRU10141"/>
    </source>
</evidence>
<keyword evidence="4 5" id="KW-0067">ATP-binding</keyword>
<keyword evidence="3 7" id="KW-0418">Kinase</keyword>
<keyword evidence="1" id="KW-0808">Transferase</keyword>
<dbReference type="GO" id="GO:0004674">
    <property type="term" value="F:protein serine/threonine kinase activity"/>
    <property type="evidence" value="ECO:0007669"/>
    <property type="project" value="UniProtKB-KW"/>
</dbReference>
<dbReference type="CDD" id="cd14014">
    <property type="entry name" value="STKc_PknB_like"/>
    <property type="match status" value="1"/>
</dbReference>
<dbReference type="InterPro" id="IPR017441">
    <property type="entry name" value="Protein_kinase_ATP_BS"/>
</dbReference>
<dbReference type="Proteomes" id="UP001139646">
    <property type="component" value="Unassembled WGS sequence"/>
</dbReference>
<dbReference type="PROSITE" id="PS50011">
    <property type="entry name" value="PROTEIN_KINASE_DOM"/>
    <property type="match status" value="1"/>
</dbReference>
<dbReference type="EMBL" id="JAKKSL010000002">
    <property type="protein sequence ID" value="MCI2284342.1"/>
    <property type="molecule type" value="Genomic_DNA"/>
</dbReference>
<sequence>MDNTHSNTPIADDKTLIGVSSNKTSAPVNLIGKCLKDRYLIESLIGSGGMSDIYRAKDLHLESAGINEPYVAIKVLLQQFSSIPEAKQILIKEAKKTQQLSHPNIIRVYDVDSHDNFHFIIMEWLDGETLDQVIKRSKPMGLPFKGANNLIQQIGAALIYAHKMGIVHTDLKPSNIILTRQGNIKIFDFGVASALQLNFDQYAIQNNDLSSPLSGFTPAYASFEQLEGKAPCPADDIFAFSCIIYELLSCKHPYQRIAANKVDLTKAPLKKPNHLNWFLWPSLKKGLAIHKEQRCDTIQKIINDFSRVVWPKALTAAAAIIIAAATFQVYQTQQNEIKNLNALLTLNDNEQGKLNAFKNLSTVELLAQLDNIPTEQRLLKQGLLREHRQSIINIAEKRIMNVSKDPSGIYKNYDQVDLIIADALNVFPDSVRLNQLKSEATKPHSYS</sequence>
<feature type="binding site" evidence="5">
    <location>
        <position position="74"/>
    </location>
    <ligand>
        <name>ATP</name>
        <dbReference type="ChEBI" id="CHEBI:30616"/>
    </ligand>
</feature>
<dbReference type="RefSeq" id="WP_242286783.1">
    <property type="nucleotide sequence ID" value="NZ_JAKKSL010000002.1"/>
</dbReference>
<name>A0ABS9X5M1_9GAMM</name>
<dbReference type="InterPro" id="IPR000719">
    <property type="entry name" value="Prot_kinase_dom"/>
</dbReference>
<gene>
    <name evidence="7" type="ORF">L3081_14305</name>
</gene>
<evidence type="ECO:0000256" key="1">
    <source>
        <dbReference type="ARBA" id="ARBA00022679"/>
    </source>
</evidence>
<evidence type="ECO:0000259" key="6">
    <source>
        <dbReference type="PROSITE" id="PS50011"/>
    </source>
</evidence>
<comment type="caution">
    <text evidence="7">The sequence shown here is derived from an EMBL/GenBank/DDBJ whole genome shotgun (WGS) entry which is preliminary data.</text>
</comment>
<reference evidence="7" key="1">
    <citation type="submission" date="2022-01" db="EMBL/GenBank/DDBJ databases">
        <title>Colwellia maritima, isolated from seawater.</title>
        <authorList>
            <person name="Kristyanto S."/>
            <person name="Jung J."/>
            <person name="Jeon C.O."/>
        </authorList>
    </citation>
    <scope>NUCLEOTIDE SEQUENCE</scope>
    <source>
        <strain evidence="7">MSW7</strain>
    </source>
</reference>
<keyword evidence="7" id="KW-0723">Serine/threonine-protein kinase</keyword>
<dbReference type="PROSITE" id="PS00108">
    <property type="entry name" value="PROTEIN_KINASE_ST"/>
    <property type="match status" value="1"/>
</dbReference>
<dbReference type="InterPro" id="IPR008271">
    <property type="entry name" value="Ser/Thr_kinase_AS"/>
</dbReference>
<feature type="domain" description="Protein kinase" evidence="6">
    <location>
        <begin position="39"/>
        <end position="306"/>
    </location>
</feature>
<accession>A0ABS9X5M1</accession>
<keyword evidence="8" id="KW-1185">Reference proteome</keyword>
<keyword evidence="2 5" id="KW-0547">Nucleotide-binding</keyword>